<dbReference type="GO" id="GO:0004366">
    <property type="term" value="F:glycerol-3-phosphate O-acyltransferase activity"/>
    <property type="evidence" value="ECO:0007669"/>
    <property type="project" value="TreeGrafter"/>
</dbReference>
<evidence type="ECO:0000256" key="5">
    <source>
        <dbReference type="ARBA" id="ARBA00022989"/>
    </source>
</evidence>
<dbReference type="Proteomes" id="UP000267027">
    <property type="component" value="Unassembled WGS sequence"/>
</dbReference>
<feature type="domain" description="Phospholipid/glycerol acyltransferase" evidence="10">
    <location>
        <begin position="222"/>
        <end position="337"/>
    </location>
</feature>
<evidence type="ECO:0000256" key="6">
    <source>
        <dbReference type="ARBA" id="ARBA00023098"/>
    </source>
</evidence>
<keyword evidence="5 9" id="KW-1133">Transmembrane helix</keyword>
<dbReference type="AlphaFoldDB" id="A0A0R3PW39"/>
<dbReference type="PROSITE" id="PS51257">
    <property type="entry name" value="PROKAR_LIPOPROTEIN"/>
    <property type="match status" value="1"/>
</dbReference>
<gene>
    <name evidence="11" type="ORF">ACOC_LOCUS10315</name>
</gene>
<dbReference type="SUPFAM" id="SSF69593">
    <property type="entry name" value="Glycerol-3-phosphate (1)-acyltransferase"/>
    <property type="match status" value="1"/>
</dbReference>
<evidence type="ECO:0000313" key="13">
    <source>
        <dbReference type="WBParaSite" id="ACOC_0001031401-mRNA-1"/>
    </source>
</evidence>
<keyword evidence="7 9" id="KW-0472">Membrane</keyword>
<feature type="transmembrane region" description="Helical" evidence="9">
    <location>
        <begin position="6"/>
        <end position="30"/>
    </location>
</feature>
<dbReference type="SMART" id="SM00563">
    <property type="entry name" value="PlsC"/>
    <property type="match status" value="1"/>
</dbReference>
<organism evidence="13">
    <name type="scientific">Angiostrongylus costaricensis</name>
    <name type="common">Nematode worm</name>
    <dbReference type="NCBI Taxonomy" id="334426"/>
    <lineage>
        <taxon>Eukaryota</taxon>
        <taxon>Metazoa</taxon>
        <taxon>Ecdysozoa</taxon>
        <taxon>Nematoda</taxon>
        <taxon>Chromadorea</taxon>
        <taxon>Rhabditida</taxon>
        <taxon>Rhabditina</taxon>
        <taxon>Rhabditomorpha</taxon>
        <taxon>Strongyloidea</taxon>
        <taxon>Metastrongylidae</taxon>
        <taxon>Angiostrongylus</taxon>
    </lineage>
</organism>
<evidence type="ECO:0000313" key="11">
    <source>
        <dbReference type="EMBL" id="VDM61900.1"/>
    </source>
</evidence>
<dbReference type="InterPro" id="IPR002123">
    <property type="entry name" value="Plipid/glycerol_acylTrfase"/>
</dbReference>
<protein>
    <submittedName>
        <fullName evidence="13">PlsC domain-containing protein</fullName>
    </submittedName>
</protein>
<dbReference type="GO" id="GO:0005783">
    <property type="term" value="C:endoplasmic reticulum"/>
    <property type="evidence" value="ECO:0007669"/>
    <property type="project" value="TreeGrafter"/>
</dbReference>
<dbReference type="OrthoDB" id="272512at2759"/>
<evidence type="ECO:0000256" key="4">
    <source>
        <dbReference type="ARBA" id="ARBA00022692"/>
    </source>
</evidence>
<proteinExistence type="inferred from homology"/>
<dbReference type="Pfam" id="PF01553">
    <property type="entry name" value="Acyltransferase"/>
    <property type="match status" value="1"/>
</dbReference>
<dbReference type="WBParaSite" id="ACOC_0001031401-mRNA-1">
    <property type="protein sequence ID" value="ACOC_0001031401-mRNA-1"/>
    <property type="gene ID" value="ACOC_0001031401"/>
</dbReference>
<keyword evidence="6" id="KW-0443">Lipid metabolism</keyword>
<evidence type="ECO:0000313" key="12">
    <source>
        <dbReference type="Proteomes" id="UP000267027"/>
    </source>
</evidence>
<keyword evidence="3" id="KW-0808">Transferase</keyword>
<accession>A0A0R3PW39</accession>
<evidence type="ECO:0000256" key="3">
    <source>
        <dbReference type="ARBA" id="ARBA00022679"/>
    </source>
</evidence>
<dbReference type="EMBL" id="UYYA01004448">
    <property type="protein sequence ID" value="VDM61900.1"/>
    <property type="molecule type" value="Genomic_DNA"/>
</dbReference>
<evidence type="ECO:0000256" key="1">
    <source>
        <dbReference type="ARBA" id="ARBA00004370"/>
    </source>
</evidence>
<sequence length="337" mass="37534">MSLLKMIFELLAIYGSILLGCVISTTCLILSGKNWGALPHYYLKSVAWIQTFYPDVYPDSDVPWPAIIKRNTKNALKKSKSRSSVHFPFLISPRSHLEISVDAAQSGIEAIVQDSLSTSFEGAPCYVQTLLRSSALSCWSNSQASIFYSTFVFRWGFLFPIRLGLLLTSFAFLIVAGLVTRNKNVSDEEKTWFGIIYSRLFLSGMGIVVTYDNIHFRPKEAGVAVSNHMSPNDVQALFAGTPLGSSYGFIVTGQKHSGIIGSIEAAADRICPTIWVDRKSDEGRREFFEEIMKNCKQTCGAPILLFPEGYCSNNTQVLQFRRAIFKEGITIYPIAIK</sequence>
<evidence type="ECO:0000256" key="7">
    <source>
        <dbReference type="ARBA" id="ARBA00023136"/>
    </source>
</evidence>
<reference evidence="11 12" key="2">
    <citation type="submission" date="2018-11" db="EMBL/GenBank/DDBJ databases">
        <authorList>
            <consortium name="Pathogen Informatics"/>
        </authorList>
    </citation>
    <scope>NUCLEOTIDE SEQUENCE [LARGE SCALE GENOMIC DNA]</scope>
    <source>
        <strain evidence="11 12">Costa Rica</strain>
    </source>
</reference>
<dbReference type="OMA" id="NQDFAQR"/>
<evidence type="ECO:0000256" key="9">
    <source>
        <dbReference type="SAM" id="Phobius"/>
    </source>
</evidence>
<evidence type="ECO:0000256" key="2">
    <source>
        <dbReference type="ARBA" id="ARBA00008655"/>
    </source>
</evidence>
<dbReference type="PANTHER" id="PTHR23063">
    <property type="entry name" value="PHOSPHOLIPID ACYLTRANSFERASE"/>
    <property type="match status" value="1"/>
</dbReference>
<name>A0A0R3PW39_ANGCS</name>
<keyword evidence="8" id="KW-0012">Acyltransferase</keyword>
<dbReference type="GO" id="GO:0016020">
    <property type="term" value="C:membrane"/>
    <property type="evidence" value="ECO:0007669"/>
    <property type="project" value="UniProtKB-SubCell"/>
</dbReference>
<evidence type="ECO:0000256" key="8">
    <source>
        <dbReference type="ARBA" id="ARBA00023315"/>
    </source>
</evidence>
<feature type="transmembrane region" description="Helical" evidence="9">
    <location>
        <begin position="191"/>
        <end position="211"/>
    </location>
</feature>
<dbReference type="STRING" id="334426.A0A0R3PW39"/>
<dbReference type="GO" id="GO:0019432">
    <property type="term" value="P:triglyceride biosynthetic process"/>
    <property type="evidence" value="ECO:0007669"/>
    <property type="project" value="TreeGrafter"/>
</dbReference>
<dbReference type="PANTHER" id="PTHR23063:SF6">
    <property type="entry name" value="PHOSPHOLIPID_GLYCEROL ACYLTRANSFERASE DOMAIN-CONTAINING PROTEIN"/>
    <property type="match status" value="1"/>
</dbReference>
<comment type="subcellular location">
    <subcellularLocation>
        <location evidence="1">Membrane</location>
    </subcellularLocation>
</comment>
<keyword evidence="12" id="KW-1185">Reference proteome</keyword>
<reference evidence="13" key="1">
    <citation type="submission" date="2017-02" db="UniProtKB">
        <authorList>
            <consortium name="WormBaseParasite"/>
        </authorList>
    </citation>
    <scope>IDENTIFICATION</scope>
</reference>
<evidence type="ECO:0000259" key="10">
    <source>
        <dbReference type="SMART" id="SM00563"/>
    </source>
</evidence>
<comment type="similarity">
    <text evidence="2">Belongs to the 1-acyl-sn-glycerol-3-phosphate acyltransferase family.</text>
</comment>
<feature type="transmembrane region" description="Helical" evidence="9">
    <location>
        <begin position="157"/>
        <end position="179"/>
    </location>
</feature>
<keyword evidence="4 9" id="KW-0812">Transmembrane</keyword>